<accession>A0A7W5H1D2</accession>
<dbReference type="Pfam" id="PF19268">
    <property type="entry name" value="CIS_TMP"/>
    <property type="match status" value="1"/>
</dbReference>
<dbReference type="AlphaFoldDB" id="A0A7W5H1D2"/>
<evidence type="ECO:0000313" key="2">
    <source>
        <dbReference type="Proteomes" id="UP000544222"/>
    </source>
</evidence>
<dbReference type="EMBL" id="JACHYB010000001">
    <property type="protein sequence ID" value="MBB3186246.1"/>
    <property type="molecule type" value="Genomic_DNA"/>
</dbReference>
<gene>
    <name evidence="1" type="ORF">FHX64_000409</name>
</gene>
<comment type="caution">
    <text evidence="1">The sequence shown here is derived from an EMBL/GenBank/DDBJ whole genome shotgun (WGS) entry which is preliminary data.</text>
</comment>
<evidence type="ECO:0000313" key="1">
    <source>
        <dbReference type="EMBL" id="MBB3186246.1"/>
    </source>
</evidence>
<reference evidence="1 2" key="1">
    <citation type="submission" date="2020-08" db="EMBL/GenBank/DDBJ databases">
        <title>Genomic Encyclopedia of Type Strains, Phase IV (KMG-IV): sequencing the most valuable type-strain genomes for metagenomic binning, comparative biology and taxonomic classification.</title>
        <authorList>
            <person name="Goeker M."/>
        </authorList>
    </citation>
    <scope>NUCLEOTIDE SEQUENCE [LARGE SCALE GENOMIC DNA]</scope>
    <source>
        <strain evidence="1 2">DSM 27471</strain>
    </source>
</reference>
<keyword evidence="2" id="KW-1185">Reference proteome</keyword>
<organism evidence="1 2">
    <name type="scientific">Microbacter margulisiae</name>
    <dbReference type="NCBI Taxonomy" id="1350067"/>
    <lineage>
        <taxon>Bacteria</taxon>
        <taxon>Pseudomonadati</taxon>
        <taxon>Bacteroidota</taxon>
        <taxon>Bacteroidia</taxon>
        <taxon>Bacteroidales</taxon>
        <taxon>Porphyromonadaceae</taxon>
        <taxon>Microbacter</taxon>
    </lineage>
</organism>
<proteinExistence type="predicted"/>
<sequence>MMMENDVSNYLCKNAGLMICHPFLPQLFSNLNYLNESRQFKDADATLRAVLLMQFIATGAITERNDAELAFPKIFCGMPMDHPIQNEVVLSAEEQHMATEMLERLMAHWLQAGKVSIEGLREVFLRRNAMLTKNDTGYKLIVKRMALDILLISLPWSIHVVKLPWNSNYFFVEWG</sequence>
<dbReference type="InterPro" id="IPR045538">
    <property type="entry name" value="CIS_TMP"/>
</dbReference>
<dbReference type="Proteomes" id="UP000544222">
    <property type="component" value="Unassembled WGS sequence"/>
</dbReference>
<protein>
    <submittedName>
        <fullName evidence="1">Uncharacterized protein</fullName>
    </submittedName>
</protein>
<name>A0A7W5H1D2_9PORP</name>